<reference evidence="1" key="1">
    <citation type="submission" date="2022-08" db="UniProtKB">
        <authorList>
            <consortium name="EnsemblMetazoa"/>
        </authorList>
    </citation>
    <scope>IDENTIFICATION</scope>
    <source>
        <strain evidence="1">Dongola</strain>
    </source>
</reference>
<proteinExistence type="predicted"/>
<accession>A0A182IH31</accession>
<sequence length="66" mass="7408">MSNLDFRFYHIKLGGQNVEACAIHDKHHISQTENDPIACTNFDGGLFLSLAYPGDFTLSKQHTVRS</sequence>
<name>A0A182IH31_ANOAR</name>
<keyword evidence="2" id="KW-1185">Reference proteome</keyword>
<dbReference type="EMBL" id="APCN01003565">
    <property type="status" value="NOT_ANNOTATED_CDS"/>
    <property type="molecule type" value="Genomic_DNA"/>
</dbReference>
<protein>
    <submittedName>
        <fullName evidence="1">Uncharacterized protein</fullName>
    </submittedName>
</protein>
<evidence type="ECO:0000313" key="2">
    <source>
        <dbReference type="Proteomes" id="UP000075840"/>
    </source>
</evidence>
<dbReference type="VEuPathDB" id="VectorBase:AARA014766"/>
<organism evidence="1 2">
    <name type="scientific">Anopheles arabiensis</name>
    <name type="common">Mosquito</name>
    <dbReference type="NCBI Taxonomy" id="7173"/>
    <lineage>
        <taxon>Eukaryota</taxon>
        <taxon>Metazoa</taxon>
        <taxon>Ecdysozoa</taxon>
        <taxon>Arthropoda</taxon>
        <taxon>Hexapoda</taxon>
        <taxon>Insecta</taxon>
        <taxon>Pterygota</taxon>
        <taxon>Neoptera</taxon>
        <taxon>Endopterygota</taxon>
        <taxon>Diptera</taxon>
        <taxon>Nematocera</taxon>
        <taxon>Culicoidea</taxon>
        <taxon>Culicidae</taxon>
        <taxon>Anophelinae</taxon>
        <taxon>Anopheles</taxon>
    </lineage>
</organism>
<evidence type="ECO:0000313" key="1">
    <source>
        <dbReference type="EnsemblMetazoa" id="AARA014766-PA"/>
    </source>
</evidence>
<dbReference type="AlphaFoldDB" id="A0A182IH31"/>
<dbReference type="Proteomes" id="UP000075840">
    <property type="component" value="Unassembled WGS sequence"/>
</dbReference>
<dbReference type="EnsemblMetazoa" id="AARA014766-RA">
    <property type="protein sequence ID" value="AARA014766-PA"/>
    <property type="gene ID" value="AARA014766"/>
</dbReference>